<dbReference type="Bgee" id="ENSPTRG00000043331">
    <property type="expression patterns" value="Expressed in testis"/>
</dbReference>
<dbReference type="Pfam" id="PF02174">
    <property type="entry name" value="IRS"/>
    <property type="match status" value="1"/>
</dbReference>
<proteinExistence type="predicted"/>
<dbReference type="PANTHER" id="PTHR21258:SF57">
    <property type="entry name" value="IRS-TYPE PTB DOMAIN-CONTAINING PROTEIN"/>
    <property type="match status" value="1"/>
</dbReference>
<dbReference type="InterPro" id="IPR050996">
    <property type="entry name" value="Docking_Protein_DOK"/>
</dbReference>
<dbReference type="SMART" id="SM01244">
    <property type="entry name" value="IRS"/>
    <property type="match status" value="1"/>
</dbReference>
<dbReference type="GO" id="GO:0007169">
    <property type="term" value="P:cell surface receptor protein tyrosine kinase signaling pathway"/>
    <property type="evidence" value="ECO:0000318"/>
    <property type="project" value="GO_Central"/>
</dbReference>
<evidence type="ECO:0000313" key="3">
    <source>
        <dbReference type="Ensembl" id="ENSPTRP00000065059.1"/>
    </source>
</evidence>
<feature type="compositionally biased region" description="Polar residues" evidence="1">
    <location>
        <begin position="387"/>
        <end position="399"/>
    </location>
</feature>
<dbReference type="Gene3D" id="2.30.29.30">
    <property type="entry name" value="Pleckstrin-homology domain (PH domain)/Phosphotyrosine-binding domain (PTB)"/>
    <property type="match status" value="2"/>
</dbReference>
<dbReference type="Ensembl" id="ENSPTRT00000107230.1">
    <property type="protein sequence ID" value="ENSPTRP00000065059.1"/>
    <property type="gene ID" value="ENSPTRG00000043331.1"/>
</dbReference>
<reference evidence="3" key="2">
    <citation type="submission" date="2025-08" db="UniProtKB">
        <authorList>
            <consortium name="Ensembl"/>
        </authorList>
    </citation>
    <scope>IDENTIFICATION</scope>
</reference>
<keyword evidence="4" id="KW-1185">Reference proteome</keyword>
<dbReference type="SMART" id="SM00310">
    <property type="entry name" value="PTBI"/>
    <property type="match status" value="1"/>
</dbReference>
<dbReference type="InterPro" id="IPR002404">
    <property type="entry name" value="IRS_PTB"/>
</dbReference>
<evidence type="ECO:0000313" key="4">
    <source>
        <dbReference type="Proteomes" id="UP000002277"/>
    </source>
</evidence>
<evidence type="ECO:0000259" key="2">
    <source>
        <dbReference type="SMART" id="SM00310"/>
    </source>
</evidence>
<dbReference type="InterPro" id="IPR011993">
    <property type="entry name" value="PH-like_dom_sf"/>
</dbReference>
<accession>A0A2I3RK38</accession>
<name>A0A2I3RK38_PANTR</name>
<dbReference type="GO" id="GO:0005737">
    <property type="term" value="C:cytoplasm"/>
    <property type="evidence" value="ECO:0000318"/>
    <property type="project" value="GO_Central"/>
</dbReference>
<dbReference type="GeneTree" id="ENSGT00940000155980"/>
<dbReference type="InParanoid" id="A0A2I3RK38"/>
<dbReference type="SUPFAM" id="SSF50729">
    <property type="entry name" value="PH domain-like"/>
    <property type="match status" value="1"/>
</dbReference>
<dbReference type="Proteomes" id="UP000002277">
    <property type="component" value="Chromosome 11"/>
</dbReference>
<sequence>MDGAMTEGPLFSQSQHFGTKRWRKTWAMLYPASPHGIARLKFFDHKGSSSGSGRGSSCCLDCKVIHLAKCVSLVPVAVESLPEPSATAFRLDTHLLAVDVPSSAAWLQTLCQNPLRKGSWTLEPTNNPPELSALEMLENSLCSPTWEGSQFWVTVQRTEAVEHCGLHASYVLRVEAESLTLLTMGAQSQVPELLLSWPYTLLHCYGRDKVMFSFEASTAQGNDIFQADETAIHRQKAQGKARQGHNALRADSYERKVVEGKFSSPPGPQELLESPPALYAEPLDSLHIASGPSQGSLYSDLLDGTLAWAGEGVQWKKPLYWDLYEHEQQQLLKAKLTDPKEDPIYDEPEGLAPALPQGLYDLCVGCQAQGYKLPYNPATDDYAMPPTQRTKTLPASKSQGPAFPEPSTATGRSSKSHNSALYSQVQKSGASGSWDCVLSTVGTDRTGVKSEVST</sequence>
<dbReference type="PANTHER" id="PTHR21258">
    <property type="entry name" value="DOCKING PROTEIN RELATED"/>
    <property type="match status" value="1"/>
</dbReference>
<feature type="compositionally biased region" description="Polar residues" evidence="1">
    <location>
        <begin position="407"/>
        <end position="431"/>
    </location>
</feature>
<dbReference type="EMBL" id="AACZ04016268">
    <property type="status" value="NOT_ANNOTATED_CDS"/>
    <property type="molecule type" value="Genomic_DNA"/>
</dbReference>
<feature type="region of interest" description="Disordered" evidence="1">
    <location>
        <begin position="379"/>
        <end position="433"/>
    </location>
</feature>
<reference evidence="3 4" key="1">
    <citation type="journal article" date="2005" name="Nature">
        <title>Initial sequence of the chimpanzee genome and comparison with the human genome.</title>
        <authorList>
            <consortium name="Chimpanzee sequencing and analysis consortium"/>
        </authorList>
    </citation>
    <scope>NUCLEOTIDE SEQUENCE [LARGE SCALE GENOMIC DNA]</scope>
</reference>
<protein>
    <recommendedName>
        <fullName evidence="2">IRS-type PTB domain-containing protein</fullName>
    </recommendedName>
</protein>
<reference evidence="3" key="3">
    <citation type="submission" date="2025-09" db="UniProtKB">
        <authorList>
            <consortium name="Ensembl"/>
        </authorList>
    </citation>
    <scope>IDENTIFICATION</scope>
</reference>
<dbReference type="OMA" id="PACIYDE"/>
<dbReference type="AlphaFoldDB" id="A0A2I3RK38"/>
<organism evidence="3 4">
    <name type="scientific">Pan troglodytes</name>
    <name type="common">Chimpanzee</name>
    <dbReference type="NCBI Taxonomy" id="9598"/>
    <lineage>
        <taxon>Eukaryota</taxon>
        <taxon>Metazoa</taxon>
        <taxon>Chordata</taxon>
        <taxon>Craniata</taxon>
        <taxon>Vertebrata</taxon>
        <taxon>Euteleostomi</taxon>
        <taxon>Mammalia</taxon>
        <taxon>Eutheria</taxon>
        <taxon>Euarchontoglires</taxon>
        <taxon>Primates</taxon>
        <taxon>Haplorrhini</taxon>
        <taxon>Catarrhini</taxon>
        <taxon>Hominidae</taxon>
        <taxon>Pan</taxon>
    </lineage>
</organism>
<feature type="domain" description="IRS-type PTB" evidence="2">
    <location>
        <begin position="148"/>
        <end position="237"/>
    </location>
</feature>
<evidence type="ECO:0000256" key="1">
    <source>
        <dbReference type="SAM" id="MobiDB-lite"/>
    </source>
</evidence>
<dbReference type="GO" id="GO:0007265">
    <property type="term" value="P:Ras protein signal transduction"/>
    <property type="evidence" value="ECO:0000318"/>
    <property type="project" value="GO_Central"/>
</dbReference>